<accession>A0A3B1CR43</accession>
<proteinExistence type="predicted"/>
<protein>
    <submittedName>
        <fullName evidence="1">Uncharacterized protein</fullName>
    </submittedName>
</protein>
<organism evidence="1">
    <name type="scientific">hydrothermal vent metagenome</name>
    <dbReference type="NCBI Taxonomy" id="652676"/>
    <lineage>
        <taxon>unclassified sequences</taxon>
        <taxon>metagenomes</taxon>
        <taxon>ecological metagenomes</taxon>
    </lineage>
</organism>
<name>A0A3B1CR43_9ZZZZ</name>
<reference evidence="1" key="1">
    <citation type="submission" date="2018-06" db="EMBL/GenBank/DDBJ databases">
        <authorList>
            <person name="Zhirakovskaya E."/>
        </authorList>
    </citation>
    <scope>NUCLEOTIDE SEQUENCE</scope>
</reference>
<dbReference type="AlphaFoldDB" id="A0A3B1CR43"/>
<dbReference type="EMBL" id="UOGH01000027">
    <property type="protein sequence ID" value="VAX27133.1"/>
    <property type="molecule type" value="Genomic_DNA"/>
</dbReference>
<sequence length="238" mass="25637">MKTLRILAVSIVALFLFSGIANATPSTQIWIPSTDIQPYKTPHYGFDSYIGTAGSGIVTNIGLTVGVLPFEKIQMEVGIDYRDIDGAHDSPMLFNAKLAVPEGVLFKGAPAVAVGGYDFGTEKDVSDSNIYYGLAAKTFDKIGRLSAGYYVGNDKVLVDINGDKDNTGILLSWDRTISEVSDKLWAAIDYQGGDNGYGALSFGVAWKFAPNVGVIVGYDIYNESSYKPTATLQLDIDF</sequence>
<gene>
    <name evidence="1" type="ORF">MNBD_NITROSPIRAE02-530</name>
</gene>
<evidence type="ECO:0000313" key="1">
    <source>
        <dbReference type="EMBL" id="VAX27133.1"/>
    </source>
</evidence>